<dbReference type="AlphaFoldDB" id="C0QJD1"/>
<dbReference type="OrthoDB" id="5429826at2"/>
<reference evidence="2 3" key="1">
    <citation type="journal article" date="2009" name="Environ. Microbiol.">
        <title>Genome sequence of Desulfobacterium autotrophicum HRM2, a marine sulfate reducer oxidizing organic carbon completely to carbon dioxide.</title>
        <authorList>
            <person name="Strittmatter A.W."/>
            <person name="Liesegang H."/>
            <person name="Rabus R."/>
            <person name="Decker I."/>
            <person name="Amann J."/>
            <person name="Andres S."/>
            <person name="Henne A."/>
            <person name="Fricke W.F."/>
            <person name="Martinez-Arias R."/>
            <person name="Bartels D."/>
            <person name="Goesmann A."/>
            <person name="Krause L."/>
            <person name="Puehler A."/>
            <person name="Klenk H.P."/>
            <person name="Richter M."/>
            <person name="Schuler M."/>
            <person name="Gloeckner F.O."/>
            <person name="Meyerdierks A."/>
            <person name="Gottschalk G."/>
            <person name="Amann R."/>
        </authorList>
    </citation>
    <scope>NUCLEOTIDE SEQUENCE [LARGE SCALE GENOMIC DNA]</scope>
    <source>
        <strain evidence="3">ATCC 43914 / DSM 3382 / HRM2</strain>
    </source>
</reference>
<sequence>MLFKHRAKRILFLVATSAVILGVVLYVAVPPLAERLIVQRVRQMPGLEGFSFDVRHIGYSGLDVANVTTGKRLFIDGIHVSYSPASLLSGRISGVEVSGLDARAEVSSTGELITDFTPLLNAQKTTETSSAPSLDPTLFSMVPETVQIKNSVVTVVTDKGMVRIPLELVLASQNKGSHFSLQMKFFPFGQILEGAVTAGAETGVESVELKSDKFALTHLQDVLDLVAPGVVLKGRSDLVLSRAGQANWTMSLSALEFSSPMDVRIRDLNCTLTSLSPLGVSGRLKIDHALVKDVAMTFEGGFDSDQRWRLKAGLDSKYSKTLGLFFPGHTIVPTAPGLTVSFQGKGEVGSFDVSGKIDTCQYSGSNSSDLTLNQASSPASSPISNPAPGVDPGVGTGIISNITLKARGDFNLQGKNDILEMGFTAASGPVSFETKDAFVKIPAVTIPGRLIVDSNFVPRVTLTPTFKEATAGLSTHGVEARAISFILPMSLPLDRPRKQGATSGSFTVPTLIHDRQNIGNLKGTIDQVDGGFTARGEVDVKATVSELEISFLAKALATLRFDNNRTRCGLDMTLSRGRVASTEKSFEVSGILARFGSDDLFAMATRPGQVVTADSIRINEIALTDASLGYTLESLDSLLVENIGFNWCGGRVTTESMRIQPREKSYNLTLFCDRLKLSEILRQVGSFEANGEGTVNGRIPVTFSNGDLSFNRGFLFSTPGQGGKISVRGTEILLAGVPAGSAQYTQVDLAREALKDYQYQWAKLLFNTDGETLVVNMAFDGEPENRLPFVYKKEINGFVRVDASSPGSKFQGIRIDVNLEIPFNRVMKFGSMLNKRIQ</sequence>
<feature type="region of interest" description="Disordered" evidence="1">
    <location>
        <begin position="368"/>
        <end position="390"/>
    </location>
</feature>
<dbReference type="Pfam" id="PF11739">
    <property type="entry name" value="YdbH-like"/>
    <property type="match status" value="1"/>
</dbReference>
<dbReference type="eggNOG" id="COG2911">
    <property type="taxonomic scope" value="Bacteria"/>
</dbReference>
<evidence type="ECO:0000256" key="1">
    <source>
        <dbReference type="SAM" id="MobiDB-lite"/>
    </source>
</evidence>
<keyword evidence="3" id="KW-1185">Reference proteome</keyword>
<protein>
    <submittedName>
        <fullName evidence="2">Uncharacterized protein</fullName>
    </submittedName>
</protein>
<dbReference type="STRING" id="177437.HRM2_28560"/>
<dbReference type="HOGENOM" id="CLU_339126_0_0_7"/>
<evidence type="ECO:0000313" key="3">
    <source>
        <dbReference type="Proteomes" id="UP000000442"/>
    </source>
</evidence>
<dbReference type="Proteomes" id="UP000000442">
    <property type="component" value="Chromosome"/>
</dbReference>
<feature type="compositionally biased region" description="Low complexity" evidence="1">
    <location>
        <begin position="375"/>
        <end position="388"/>
    </location>
</feature>
<evidence type="ECO:0000313" key="2">
    <source>
        <dbReference type="EMBL" id="ACN15944.1"/>
    </source>
</evidence>
<dbReference type="InterPro" id="IPR021730">
    <property type="entry name" value="YdbH"/>
</dbReference>
<organism evidence="2 3">
    <name type="scientific">Desulforapulum autotrophicum (strain ATCC 43914 / DSM 3382 / VKM B-1955 / HRM2)</name>
    <name type="common">Desulfobacterium autotrophicum</name>
    <dbReference type="NCBI Taxonomy" id="177437"/>
    <lineage>
        <taxon>Bacteria</taxon>
        <taxon>Pseudomonadati</taxon>
        <taxon>Thermodesulfobacteriota</taxon>
        <taxon>Desulfobacteria</taxon>
        <taxon>Desulfobacterales</taxon>
        <taxon>Desulfobacteraceae</taxon>
        <taxon>Desulforapulum</taxon>
    </lineage>
</organism>
<dbReference type="KEGG" id="dat:HRM2_28560"/>
<proteinExistence type="predicted"/>
<accession>C0QJD1</accession>
<gene>
    <name evidence="2" type="ordered locus">HRM2_28560</name>
</gene>
<dbReference type="EMBL" id="CP001087">
    <property type="protein sequence ID" value="ACN15944.1"/>
    <property type="molecule type" value="Genomic_DNA"/>
</dbReference>
<dbReference type="RefSeq" id="WP_015904706.1">
    <property type="nucleotide sequence ID" value="NC_012108.1"/>
</dbReference>
<name>C0QJD1_DESAH</name>